<evidence type="ECO:0000256" key="2">
    <source>
        <dbReference type="ARBA" id="ARBA00022603"/>
    </source>
</evidence>
<dbReference type="InParanoid" id="A0A0D0BPN7"/>
<sequence length="438" mass="49633">MSFPLLLRRSFSTSTRCSYRAKNIPEDIIAKTITTQATRRGSSKDIQNTEDIKPEAEPQSSPAPKAARKPRTRKIGTTLPVDRFNLPPRSTWKNYFPTSGVALKSRISIANPETAAKVANSFVPSGSRGQVIIEAYPGPGVLTRALMELPKNRIRKIIVLEDSEYYLNFLHPLQKADPRVKVLPMNGFSWDTYHQLDVEGFLDDVESVPWNEPNPYLHFISHLPMDVLGEQLLAQLLRCAPEQSWLFKHGRVSMSYLMHDWVWDRISASINDLPRCKLSVIAQAVSKFNLTIDPKLLVPYNDHFYPDAVNPAQTSKTENRRRGTPFVAGTFRPLEYQIIKPGMLDKWDYCLRKLFVLKSTPLQGAVGHLAPGSDALKSYLTGDNVPLEQRTVLKKIIRKMSVEDWAALVGAFDRWPFAPEELLITDSFSRDDQWLNSG</sequence>
<dbReference type="Gene3D" id="3.40.50.150">
    <property type="entry name" value="Vaccinia Virus protein VP39"/>
    <property type="match status" value="1"/>
</dbReference>
<name>A0A0D0BPN7_9AGAM</name>
<dbReference type="GO" id="GO:0003723">
    <property type="term" value="F:RNA binding"/>
    <property type="evidence" value="ECO:0007669"/>
    <property type="project" value="UniProtKB-UniRule"/>
</dbReference>
<keyword evidence="11" id="KW-1185">Reference proteome</keyword>
<dbReference type="PANTHER" id="PTHR11727">
    <property type="entry name" value="DIMETHYLADENOSINE TRANSFERASE"/>
    <property type="match status" value="1"/>
</dbReference>
<dbReference type="InterPro" id="IPR023165">
    <property type="entry name" value="rRNA_Ade_diMease-like_C"/>
</dbReference>
<dbReference type="EMBL" id="KN835178">
    <property type="protein sequence ID" value="KIK45108.1"/>
    <property type="molecule type" value="Genomic_DNA"/>
</dbReference>
<dbReference type="InterPro" id="IPR029063">
    <property type="entry name" value="SAM-dependent_MTases_sf"/>
</dbReference>
<dbReference type="Proteomes" id="UP000054485">
    <property type="component" value="Unassembled WGS sequence"/>
</dbReference>
<feature type="compositionally biased region" description="Polar residues" evidence="9">
    <location>
        <begin position="35"/>
        <end position="46"/>
    </location>
</feature>
<feature type="region of interest" description="Disordered" evidence="9">
    <location>
        <begin position="35"/>
        <end position="79"/>
    </location>
</feature>
<accession>A0A0D0BPN7</accession>
<comment type="subcellular location">
    <subcellularLocation>
        <location evidence="1">Mitochondrion</location>
    </subcellularLocation>
</comment>
<evidence type="ECO:0000256" key="9">
    <source>
        <dbReference type="SAM" id="MobiDB-lite"/>
    </source>
</evidence>
<keyword evidence="4 7" id="KW-0949">S-adenosyl-L-methionine</keyword>
<reference evidence="11" key="2">
    <citation type="submission" date="2015-01" db="EMBL/GenBank/DDBJ databases">
        <title>Evolutionary Origins and Diversification of the Mycorrhizal Mutualists.</title>
        <authorList>
            <consortium name="DOE Joint Genome Institute"/>
            <consortium name="Mycorrhizal Genomics Consortium"/>
            <person name="Kohler A."/>
            <person name="Kuo A."/>
            <person name="Nagy L.G."/>
            <person name="Floudas D."/>
            <person name="Copeland A."/>
            <person name="Barry K.W."/>
            <person name="Cichocki N."/>
            <person name="Veneault-Fourrey C."/>
            <person name="LaButti K."/>
            <person name="Lindquist E.A."/>
            <person name="Lipzen A."/>
            <person name="Lundell T."/>
            <person name="Morin E."/>
            <person name="Murat C."/>
            <person name="Riley R."/>
            <person name="Ohm R."/>
            <person name="Sun H."/>
            <person name="Tunlid A."/>
            <person name="Henrissat B."/>
            <person name="Grigoriev I.V."/>
            <person name="Hibbett D.S."/>
            <person name="Martin F."/>
        </authorList>
    </citation>
    <scope>NUCLEOTIDE SEQUENCE [LARGE SCALE GENOMIC DNA]</scope>
    <source>
        <strain evidence="11">UH-Slu-Lm8-n1</strain>
    </source>
</reference>
<proteinExistence type="inferred from homology"/>
<feature type="binding site" evidence="7">
    <location>
        <position position="161"/>
    </location>
    <ligand>
        <name>S-adenosyl-L-methionine</name>
        <dbReference type="ChEBI" id="CHEBI:59789"/>
    </ligand>
</feature>
<keyword evidence="5 7" id="KW-0694">RNA-binding</keyword>
<dbReference type="EC" id="2.1.1.-" evidence="8"/>
<dbReference type="FunCoup" id="A0A0D0BPN7">
    <property type="interactions" value="20"/>
</dbReference>
<evidence type="ECO:0000256" key="4">
    <source>
        <dbReference type="ARBA" id="ARBA00022691"/>
    </source>
</evidence>
<evidence type="ECO:0000256" key="1">
    <source>
        <dbReference type="ARBA" id="ARBA00004173"/>
    </source>
</evidence>
<dbReference type="Pfam" id="PF00398">
    <property type="entry name" value="RrnaAD"/>
    <property type="match status" value="1"/>
</dbReference>
<evidence type="ECO:0000256" key="6">
    <source>
        <dbReference type="ARBA" id="ARBA00024915"/>
    </source>
</evidence>
<dbReference type="GO" id="GO:0005759">
    <property type="term" value="C:mitochondrial matrix"/>
    <property type="evidence" value="ECO:0007669"/>
    <property type="project" value="TreeGrafter"/>
</dbReference>
<evidence type="ECO:0000256" key="3">
    <source>
        <dbReference type="ARBA" id="ARBA00022679"/>
    </source>
</evidence>
<dbReference type="GO" id="GO:0006391">
    <property type="term" value="P:transcription initiation at mitochondrial promoter"/>
    <property type="evidence" value="ECO:0007669"/>
    <property type="project" value="TreeGrafter"/>
</dbReference>
<comment type="function">
    <text evidence="6">Mitochondrial transcription factor that confers selective promoter recognition on the core subunit of the yeast mitochondrial RNA polymerase. Interacts with DNA in a non-specific manner.</text>
</comment>
<evidence type="ECO:0000256" key="7">
    <source>
        <dbReference type="PROSITE-ProRule" id="PRU01026"/>
    </source>
</evidence>
<dbReference type="AlphaFoldDB" id="A0A0D0BPN7"/>
<keyword evidence="3 7" id="KW-0808">Transferase</keyword>
<dbReference type="OrthoDB" id="16079at2759"/>
<keyword evidence="8" id="KW-0698">rRNA processing</keyword>
<reference evidence="10 11" key="1">
    <citation type="submission" date="2014-04" db="EMBL/GenBank/DDBJ databases">
        <authorList>
            <consortium name="DOE Joint Genome Institute"/>
            <person name="Kuo A."/>
            <person name="Ruytinx J."/>
            <person name="Rineau F."/>
            <person name="Colpaert J."/>
            <person name="Kohler A."/>
            <person name="Nagy L.G."/>
            <person name="Floudas D."/>
            <person name="Copeland A."/>
            <person name="Barry K.W."/>
            <person name="Cichocki N."/>
            <person name="Veneault-Fourrey C."/>
            <person name="LaButti K."/>
            <person name="Lindquist E.A."/>
            <person name="Lipzen A."/>
            <person name="Lundell T."/>
            <person name="Morin E."/>
            <person name="Murat C."/>
            <person name="Sun H."/>
            <person name="Tunlid A."/>
            <person name="Henrissat B."/>
            <person name="Grigoriev I.V."/>
            <person name="Hibbett D.S."/>
            <person name="Martin F."/>
            <person name="Nordberg H.P."/>
            <person name="Cantor M.N."/>
            <person name="Hua S.X."/>
        </authorList>
    </citation>
    <scope>NUCLEOTIDE SEQUENCE [LARGE SCALE GENOMIC DNA]</scope>
    <source>
        <strain evidence="10 11">UH-Slu-Lm8-n1</strain>
    </source>
</reference>
<keyword evidence="2 7" id="KW-0489">Methyltransferase</keyword>
<comment type="caution">
    <text evidence="7">Lacks conserved residue(s) required for the propagation of feature annotation.</text>
</comment>
<dbReference type="InterPro" id="IPR001737">
    <property type="entry name" value="KsgA/Erm"/>
</dbReference>
<dbReference type="SUPFAM" id="SSF53335">
    <property type="entry name" value="S-adenosyl-L-methionine-dependent methyltransferases"/>
    <property type="match status" value="1"/>
</dbReference>
<gene>
    <name evidence="10" type="ORF">CY34DRAFT_22703</name>
</gene>
<protein>
    <recommendedName>
        <fullName evidence="8">rRNA adenine N(6)-methyltransferase</fullName>
        <ecNumber evidence="8">2.1.1.-</ecNumber>
    </recommendedName>
</protein>
<comment type="similarity">
    <text evidence="7 8">Belongs to the class I-like SAM-binding methyltransferase superfamily. rRNA adenine N(6)-methyltransferase family.</text>
</comment>
<dbReference type="Gene3D" id="1.10.8.100">
    <property type="entry name" value="Ribosomal RNA adenine dimethylase-like, domain 2"/>
    <property type="match status" value="1"/>
</dbReference>
<dbReference type="GO" id="GO:0034246">
    <property type="term" value="F:mitochondrial transcription factor activity"/>
    <property type="evidence" value="ECO:0007669"/>
    <property type="project" value="TreeGrafter"/>
</dbReference>
<evidence type="ECO:0000256" key="5">
    <source>
        <dbReference type="ARBA" id="ARBA00022884"/>
    </source>
</evidence>
<dbReference type="PANTHER" id="PTHR11727:SF17">
    <property type="entry name" value="DIMETHYLADENOSINE TRANSFERASE 1, MITOCHONDRIAL"/>
    <property type="match status" value="1"/>
</dbReference>
<evidence type="ECO:0000256" key="8">
    <source>
        <dbReference type="RuleBase" id="RU362106"/>
    </source>
</evidence>
<dbReference type="GO" id="GO:0000179">
    <property type="term" value="F:rRNA (adenine-N6,N6-)-dimethyltransferase activity"/>
    <property type="evidence" value="ECO:0007669"/>
    <property type="project" value="UniProtKB-UniRule"/>
</dbReference>
<dbReference type="HOGENOM" id="CLU_034228_1_0_1"/>
<evidence type="ECO:0000313" key="10">
    <source>
        <dbReference type="EMBL" id="KIK45108.1"/>
    </source>
</evidence>
<evidence type="ECO:0000313" key="11">
    <source>
        <dbReference type="Proteomes" id="UP000054485"/>
    </source>
</evidence>
<dbReference type="STRING" id="930992.A0A0D0BPN7"/>
<dbReference type="PROSITE" id="PS51689">
    <property type="entry name" value="SAM_RNA_A_N6_MT"/>
    <property type="match status" value="1"/>
</dbReference>
<organism evidence="10 11">
    <name type="scientific">Suillus luteus UH-Slu-Lm8-n1</name>
    <dbReference type="NCBI Taxonomy" id="930992"/>
    <lineage>
        <taxon>Eukaryota</taxon>
        <taxon>Fungi</taxon>
        <taxon>Dikarya</taxon>
        <taxon>Basidiomycota</taxon>
        <taxon>Agaricomycotina</taxon>
        <taxon>Agaricomycetes</taxon>
        <taxon>Agaricomycetidae</taxon>
        <taxon>Boletales</taxon>
        <taxon>Suillineae</taxon>
        <taxon>Suillaceae</taxon>
        <taxon>Suillus</taxon>
    </lineage>
</organism>